<organism evidence="1">
    <name type="scientific">marine sediment metagenome</name>
    <dbReference type="NCBI Taxonomy" id="412755"/>
    <lineage>
        <taxon>unclassified sequences</taxon>
        <taxon>metagenomes</taxon>
        <taxon>ecological metagenomes</taxon>
    </lineage>
</organism>
<name>X1KCQ8_9ZZZZ</name>
<evidence type="ECO:0000313" key="1">
    <source>
        <dbReference type="EMBL" id="GAI04418.1"/>
    </source>
</evidence>
<sequence length="156" mass="17022">MRNLTNSGAQLAESTYDITSSDLEAFRIIDDLEVQAGIDSSILHEVRIYKDASNYERVKIVGGNTDWRFERVSEDALGDTGIDSYDPHRVWLYVRTGEIAIWIDDDGAPLDLPLSNVAATISGSGVPMSKTQNGQIATSPYTQVIGTDVFGSMTTS</sequence>
<reference evidence="1" key="1">
    <citation type="journal article" date="2014" name="Front. Microbiol.">
        <title>High frequency of phylogenetically diverse reductive dehalogenase-homologous genes in deep subseafloor sedimentary metagenomes.</title>
        <authorList>
            <person name="Kawai M."/>
            <person name="Futagami T."/>
            <person name="Toyoda A."/>
            <person name="Takaki Y."/>
            <person name="Nishi S."/>
            <person name="Hori S."/>
            <person name="Arai W."/>
            <person name="Tsubouchi T."/>
            <person name="Morono Y."/>
            <person name="Uchiyama I."/>
            <person name="Ito T."/>
            <person name="Fujiyama A."/>
            <person name="Inagaki F."/>
            <person name="Takami H."/>
        </authorList>
    </citation>
    <scope>NUCLEOTIDE SEQUENCE</scope>
    <source>
        <strain evidence="1">Expedition CK06-06</strain>
    </source>
</reference>
<dbReference type="EMBL" id="BARV01007175">
    <property type="protein sequence ID" value="GAI04418.1"/>
    <property type="molecule type" value="Genomic_DNA"/>
</dbReference>
<accession>X1KCQ8</accession>
<comment type="caution">
    <text evidence="1">The sequence shown here is derived from an EMBL/GenBank/DDBJ whole genome shotgun (WGS) entry which is preliminary data.</text>
</comment>
<dbReference type="AlphaFoldDB" id="X1KCQ8"/>
<gene>
    <name evidence="1" type="ORF">S06H3_14657</name>
</gene>
<protein>
    <submittedName>
        <fullName evidence="1">Uncharacterized protein</fullName>
    </submittedName>
</protein>
<proteinExistence type="predicted"/>